<proteinExistence type="predicted"/>
<dbReference type="PANTHER" id="PTHR11005">
    <property type="entry name" value="LYSOSOMAL ACID LIPASE-RELATED"/>
    <property type="match status" value="1"/>
</dbReference>
<dbReference type="EC" id="3.1.1.13" evidence="3"/>
<feature type="domain" description="Partial AB-hydrolase lipase" evidence="2">
    <location>
        <begin position="79"/>
        <end position="176"/>
    </location>
</feature>
<keyword evidence="3" id="KW-0378">Hydrolase</keyword>
<accession>A0ABR4NGV1</accession>
<dbReference type="Pfam" id="PF04083">
    <property type="entry name" value="Abhydro_lipase"/>
    <property type="match status" value="1"/>
</dbReference>
<dbReference type="InterPro" id="IPR029058">
    <property type="entry name" value="AB_hydrolase_fold"/>
</dbReference>
<feature type="compositionally biased region" description="Acidic residues" evidence="1">
    <location>
        <begin position="611"/>
        <end position="634"/>
    </location>
</feature>
<organism evidence="3 4">
    <name type="scientific">Polyrhizophydium stewartii</name>
    <dbReference type="NCBI Taxonomy" id="2732419"/>
    <lineage>
        <taxon>Eukaryota</taxon>
        <taxon>Fungi</taxon>
        <taxon>Fungi incertae sedis</taxon>
        <taxon>Chytridiomycota</taxon>
        <taxon>Chytridiomycota incertae sedis</taxon>
        <taxon>Chytridiomycetes</taxon>
        <taxon>Rhizophydiales</taxon>
        <taxon>Rhizophydiales incertae sedis</taxon>
        <taxon>Polyrhizophydium</taxon>
    </lineage>
</organism>
<evidence type="ECO:0000259" key="2">
    <source>
        <dbReference type="Pfam" id="PF04083"/>
    </source>
</evidence>
<feature type="compositionally biased region" description="Low complexity" evidence="1">
    <location>
        <begin position="142"/>
        <end position="153"/>
    </location>
</feature>
<dbReference type="Proteomes" id="UP001527925">
    <property type="component" value="Unassembled WGS sequence"/>
</dbReference>
<dbReference type="InterPro" id="IPR006693">
    <property type="entry name" value="AB_hydrolase_lipase"/>
</dbReference>
<feature type="region of interest" description="Disordered" evidence="1">
    <location>
        <begin position="592"/>
        <end position="645"/>
    </location>
</feature>
<keyword evidence="4" id="KW-1185">Reference proteome</keyword>
<dbReference type="SUPFAM" id="SSF53474">
    <property type="entry name" value="alpha/beta-Hydrolases"/>
    <property type="match status" value="1"/>
</dbReference>
<evidence type="ECO:0000256" key="1">
    <source>
        <dbReference type="SAM" id="MobiDB-lite"/>
    </source>
</evidence>
<feature type="region of interest" description="Disordered" evidence="1">
    <location>
        <begin position="128"/>
        <end position="153"/>
    </location>
</feature>
<comment type="caution">
    <text evidence="3">The sequence shown here is derived from an EMBL/GenBank/DDBJ whole genome shotgun (WGS) entry which is preliminary data.</text>
</comment>
<evidence type="ECO:0000313" key="4">
    <source>
        <dbReference type="Proteomes" id="UP001527925"/>
    </source>
</evidence>
<evidence type="ECO:0000313" key="3">
    <source>
        <dbReference type="EMBL" id="KAL2918732.1"/>
    </source>
</evidence>
<reference evidence="3 4" key="1">
    <citation type="submission" date="2023-09" db="EMBL/GenBank/DDBJ databases">
        <title>Pangenome analysis of Batrachochytrium dendrobatidis and related Chytrids.</title>
        <authorList>
            <person name="Yacoub M.N."/>
            <person name="Stajich J.E."/>
            <person name="James T.Y."/>
        </authorList>
    </citation>
    <scope>NUCLEOTIDE SEQUENCE [LARGE SCALE GENOMIC DNA]</scope>
    <source>
        <strain evidence="3 4">JEL0888</strain>
    </source>
</reference>
<name>A0ABR4NGV1_9FUNG</name>
<protein>
    <submittedName>
        <fullName evidence="3">Cholesterol esterase</fullName>
        <ecNumber evidence="3">3.1.1.13</ecNumber>
    </submittedName>
</protein>
<dbReference type="Gene3D" id="3.40.50.1820">
    <property type="entry name" value="alpha/beta hydrolase"/>
    <property type="match status" value="1"/>
</dbReference>
<dbReference type="GO" id="GO:0004771">
    <property type="term" value="F:sterol ester esterase activity"/>
    <property type="evidence" value="ECO:0007669"/>
    <property type="project" value="UniProtKB-EC"/>
</dbReference>
<gene>
    <name evidence="3" type="primary">TGL1</name>
    <name evidence="3" type="ORF">HK105_201566</name>
</gene>
<dbReference type="EMBL" id="JADGIZ020000005">
    <property type="protein sequence ID" value="KAL2918732.1"/>
    <property type="molecule type" value="Genomic_DNA"/>
</dbReference>
<sequence>MPRVPVLGRLSLEGYVRLIFAFVILITEPLLRFVFAVLPLRSVADMVRRRLTWEPPAKARPSGINQRAERVFLNLSTTEDFARFWGFPFEPHYVTTKDGYILALHRIPGSRAEHEEQSAALKQRARRAGLGGAGVGRRRSSGIDSGADAASPAARGNKPVALLWHGFLMCSEVWVCTPDPTGSLAFTLADAGYDVWMGNTRGNKYSCKHQRLRPTDTEFWDFSIDQLALCDLPDAVEYILRVTGAPSLSYIGFSQGTAQGFSALSLSPNLNRQINLFIALAPATKPRGLENRTIHSLINASPEAIYLLFGRRSLLSSALFWQSILTPTTFAWVIDTACYFLFGWKAEFMDYKKIVYRHLYSYSAVKIVVHWFQIMKSGRFQMYDDQPPMMPNAVEGYHVPRFPTSQIQTPVAIFYGGRDSLPDMRYIIHNMPAPTFLLRINEFEHLHFLWGRATDKILFPGILGLLAEHTETWSDAPLIESDESDRASVLLSPRGGGSVTFAGAAPAMAPTASSTSVGTSGRRTVPWITQGEIDRIMELGRAVTFDDKTGNPTSYGSSISVAAVIDAMGGPSAAPSPRNGKAPTPLLREIESEGPGIAISHRRAVKSTDLGLDDDDDDDDDADVEDVLDDESDAEPPSAVPVTNI</sequence>